<feature type="region of interest" description="Disordered" evidence="5">
    <location>
        <begin position="467"/>
        <end position="494"/>
    </location>
</feature>
<organism evidence="7 8">
    <name type="scientific">Tetrapyrgos nigripes</name>
    <dbReference type="NCBI Taxonomy" id="182062"/>
    <lineage>
        <taxon>Eukaryota</taxon>
        <taxon>Fungi</taxon>
        <taxon>Dikarya</taxon>
        <taxon>Basidiomycota</taxon>
        <taxon>Agaricomycotina</taxon>
        <taxon>Agaricomycetes</taxon>
        <taxon>Agaricomycetidae</taxon>
        <taxon>Agaricales</taxon>
        <taxon>Marasmiineae</taxon>
        <taxon>Marasmiaceae</taxon>
        <taxon>Tetrapyrgos</taxon>
    </lineage>
</organism>
<feature type="transmembrane region" description="Helical" evidence="6">
    <location>
        <begin position="28"/>
        <end position="50"/>
    </location>
</feature>
<evidence type="ECO:0000256" key="4">
    <source>
        <dbReference type="ARBA" id="ARBA00023136"/>
    </source>
</evidence>
<evidence type="ECO:0000256" key="5">
    <source>
        <dbReference type="SAM" id="MobiDB-lite"/>
    </source>
</evidence>
<feature type="transmembrane region" description="Helical" evidence="6">
    <location>
        <begin position="159"/>
        <end position="181"/>
    </location>
</feature>
<dbReference type="Proteomes" id="UP000559256">
    <property type="component" value="Unassembled WGS sequence"/>
</dbReference>
<dbReference type="PANTHER" id="PTHR23294:SF59">
    <property type="entry name" value="UNC93-LIKE PROTEIN C922.05C"/>
    <property type="match status" value="1"/>
</dbReference>
<name>A0A8H5GB20_9AGAR</name>
<dbReference type="GO" id="GO:0016020">
    <property type="term" value="C:membrane"/>
    <property type="evidence" value="ECO:0007669"/>
    <property type="project" value="UniProtKB-SubCell"/>
</dbReference>
<dbReference type="GO" id="GO:0022857">
    <property type="term" value="F:transmembrane transporter activity"/>
    <property type="evidence" value="ECO:0007669"/>
    <property type="project" value="InterPro"/>
</dbReference>
<dbReference type="InterPro" id="IPR036259">
    <property type="entry name" value="MFS_trans_sf"/>
</dbReference>
<keyword evidence="4 6" id="KW-0472">Membrane</keyword>
<feature type="transmembrane region" description="Helical" evidence="6">
    <location>
        <begin position="122"/>
        <end position="147"/>
    </location>
</feature>
<comment type="subcellular location">
    <subcellularLocation>
        <location evidence="1">Membrane</location>
        <topology evidence="1">Multi-pass membrane protein</topology>
    </subcellularLocation>
</comment>
<feature type="transmembrane region" description="Helical" evidence="6">
    <location>
        <begin position="193"/>
        <end position="211"/>
    </location>
</feature>
<dbReference type="InterPro" id="IPR051617">
    <property type="entry name" value="UNC-93-like_regulator"/>
</dbReference>
<dbReference type="InterPro" id="IPR011701">
    <property type="entry name" value="MFS"/>
</dbReference>
<comment type="caution">
    <text evidence="7">The sequence shown here is derived from an EMBL/GenBank/DDBJ whole genome shotgun (WGS) entry which is preliminary data.</text>
</comment>
<reference evidence="7 8" key="1">
    <citation type="journal article" date="2020" name="ISME J.">
        <title>Uncovering the hidden diversity of litter-decomposition mechanisms in mushroom-forming fungi.</title>
        <authorList>
            <person name="Floudas D."/>
            <person name="Bentzer J."/>
            <person name="Ahren D."/>
            <person name="Johansson T."/>
            <person name="Persson P."/>
            <person name="Tunlid A."/>
        </authorList>
    </citation>
    <scope>NUCLEOTIDE SEQUENCE [LARGE SCALE GENOMIC DNA]</scope>
    <source>
        <strain evidence="7 8">CBS 291.85</strain>
    </source>
</reference>
<keyword evidence="8" id="KW-1185">Reference proteome</keyword>
<feature type="compositionally biased region" description="Polar residues" evidence="5">
    <location>
        <begin position="467"/>
        <end position="480"/>
    </location>
</feature>
<evidence type="ECO:0000313" key="8">
    <source>
        <dbReference type="Proteomes" id="UP000559256"/>
    </source>
</evidence>
<evidence type="ECO:0000256" key="3">
    <source>
        <dbReference type="ARBA" id="ARBA00022989"/>
    </source>
</evidence>
<dbReference type="Gene3D" id="1.20.1250.20">
    <property type="entry name" value="MFS general substrate transporter like domains"/>
    <property type="match status" value="1"/>
</dbReference>
<feature type="transmembrane region" description="Helical" evidence="6">
    <location>
        <begin position="285"/>
        <end position="302"/>
    </location>
</feature>
<dbReference type="PANTHER" id="PTHR23294">
    <property type="entry name" value="ET TRANSLATION PRODUCT-RELATED"/>
    <property type="match status" value="1"/>
</dbReference>
<feature type="transmembrane region" description="Helical" evidence="6">
    <location>
        <begin position="248"/>
        <end position="265"/>
    </location>
</feature>
<evidence type="ECO:0000256" key="6">
    <source>
        <dbReference type="SAM" id="Phobius"/>
    </source>
</evidence>
<keyword evidence="3 6" id="KW-1133">Transmembrane helix</keyword>
<feature type="transmembrane region" description="Helical" evidence="6">
    <location>
        <begin position="70"/>
        <end position="88"/>
    </location>
</feature>
<evidence type="ECO:0008006" key="9">
    <source>
        <dbReference type="Google" id="ProtNLM"/>
    </source>
</evidence>
<dbReference type="EMBL" id="JAACJM010000039">
    <property type="protein sequence ID" value="KAF5361662.1"/>
    <property type="molecule type" value="Genomic_DNA"/>
</dbReference>
<feature type="transmembrane region" description="Helical" evidence="6">
    <location>
        <begin position="358"/>
        <end position="377"/>
    </location>
</feature>
<dbReference type="Pfam" id="PF07690">
    <property type="entry name" value="MFS_1"/>
    <property type="match status" value="1"/>
</dbReference>
<dbReference type="SUPFAM" id="SSF103473">
    <property type="entry name" value="MFS general substrate transporter"/>
    <property type="match status" value="1"/>
</dbReference>
<accession>A0A8H5GB20</accession>
<feature type="transmembrane region" description="Helical" evidence="6">
    <location>
        <begin position="314"/>
        <end position="333"/>
    </location>
</feature>
<sequence>MSDHEKGIGSDDGSARVVYGQRKGLKRFYYHPTTQVCLLGFVCFMCPGLFNAVNGLGGGGQLDLTTSANANVAVYATFAIGGFFAGSINNTIGSKRTLQLGSFGYCLYIGSAINIHPGAGAFVITAGAILGLCAGLLWAAQGALMLAYPTESEKGRFIAIFWGIFNLGGVVGAAVSLGQNFHSEAGSVNNGTYIGFLVLTGIGIFIPTLMADPKRMVRTDGTTVRVPTHPSWKVQLYGLWVTLTTDPMILLLFPMFFCSNWFYTWQFNDYNGAIFNIRARSLNNFVYWTSQIIGSLAISFLLDYKGLTRRARAFSSWAVLFVMIFATHIWAYFYQRDYTRQTATKTIDIYDAEFVGKIWLYIFFGLLDAMWQSTAYWYMGAMSNDAGKLAHFVGFYKSLQSAGAAGIWRADAVGLPYMNIFISTWVLLVAGLLFALPMLYLRVQNHTVEEIIVEDVGRVRTVETKNLDTVPNKSEGSHSSHLYGPEQTENHAQA</sequence>
<proteinExistence type="predicted"/>
<evidence type="ECO:0000256" key="2">
    <source>
        <dbReference type="ARBA" id="ARBA00022692"/>
    </source>
</evidence>
<feature type="transmembrane region" description="Helical" evidence="6">
    <location>
        <begin position="420"/>
        <end position="441"/>
    </location>
</feature>
<gene>
    <name evidence="7" type="ORF">D9758_007317</name>
</gene>
<evidence type="ECO:0000313" key="7">
    <source>
        <dbReference type="EMBL" id="KAF5361662.1"/>
    </source>
</evidence>
<evidence type="ECO:0000256" key="1">
    <source>
        <dbReference type="ARBA" id="ARBA00004141"/>
    </source>
</evidence>
<dbReference type="AlphaFoldDB" id="A0A8H5GB20"/>
<protein>
    <recommendedName>
        <fullName evidence="9">MFS general substrate transporter</fullName>
    </recommendedName>
</protein>
<dbReference type="OrthoDB" id="196103at2759"/>
<keyword evidence="2 6" id="KW-0812">Transmembrane</keyword>